<reference evidence="6" key="1">
    <citation type="submission" date="2017-06" db="EMBL/GenBank/DDBJ databases">
        <authorList>
            <person name="Varghese N."/>
            <person name="Submissions S."/>
        </authorList>
    </citation>
    <scope>NUCLEOTIDE SEQUENCE [LARGE SCALE GENOMIC DNA]</scope>
    <source>
        <strain evidence="6">DSM 44485</strain>
    </source>
</reference>
<dbReference type="GO" id="GO:0015192">
    <property type="term" value="F:L-phenylalanine transmembrane transporter activity"/>
    <property type="evidence" value="ECO:0007669"/>
    <property type="project" value="TreeGrafter"/>
</dbReference>
<dbReference type="EMBL" id="FZNP01000007">
    <property type="protein sequence ID" value="SNR84677.1"/>
    <property type="molecule type" value="Genomic_DNA"/>
</dbReference>
<evidence type="ECO:0000256" key="3">
    <source>
        <dbReference type="ARBA" id="ARBA00022840"/>
    </source>
</evidence>
<dbReference type="SMART" id="SM00382">
    <property type="entry name" value="AAA"/>
    <property type="match status" value="1"/>
</dbReference>
<evidence type="ECO:0000256" key="1">
    <source>
        <dbReference type="ARBA" id="ARBA00022448"/>
    </source>
</evidence>
<keyword evidence="3 5" id="KW-0067">ATP-binding</keyword>
<organism evidence="5 6">
    <name type="scientific">Actinomadura mexicana</name>
    <dbReference type="NCBI Taxonomy" id="134959"/>
    <lineage>
        <taxon>Bacteria</taxon>
        <taxon>Bacillati</taxon>
        <taxon>Actinomycetota</taxon>
        <taxon>Actinomycetes</taxon>
        <taxon>Streptosporangiales</taxon>
        <taxon>Thermomonosporaceae</taxon>
        <taxon>Actinomadura</taxon>
    </lineage>
</organism>
<keyword evidence="1" id="KW-0813">Transport</keyword>
<dbReference type="Pfam" id="PF12399">
    <property type="entry name" value="BCA_ABC_TP_C"/>
    <property type="match status" value="1"/>
</dbReference>
<keyword evidence="2" id="KW-0547">Nucleotide-binding</keyword>
<keyword evidence="6" id="KW-1185">Reference proteome</keyword>
<gene>
    <name evidence="5" type="ORF">SAMN06265355_107372</name>
</gene>
<name>A0A238ZMT1_9ACTN</name>
<dbReference type="GO" id="GO:1903805">
    <property type="term" value="P:L-valine import across plasma membrane"/>
    <property type="evidence" value="ECO:0007669"/>
    <property type="project" value="TreeGrafter"/>
</dbReference>
<dbReference type="PANTHER" id="PTHR45772">
    <property type="entry name" value="CONSERVED COMPONENT OF ABC TRANSPORTER FOR NATURAL AMINO ACIDS-RELATED"/>
    <property type="match status" value="1"/>
</dbReference>
<sequence>MSPSEEAVLTVSGVGKHFRGLRALADVDLRVAEGEIVGVIGPNGAGKTTLFDVICGALAPDAGRVEFGGRDVTGASPDRIARAGMVRTFQLMRPFGSMTVLENVALAAQHRRQPPHRLRARSMDVVERVGLGEWAHRGATELPTAGLKRLELARALAMRPRVLLLDEVLAGLVPAEREPVLDLLAALREEDGTTLLFIEHIMAAVMRLSDRVLVLDQGRVLAAGTAAEVTSDPRVIEAYLGEEPDDAGD</sequence>
<dbReference type="GO" id="GO:1903806">
    <property type="term" value="P:L-isoleucine import across plasma membrane"/>
    <property type="evidence" value="ECO:0007669"/>
    <property type="project" value="TreeGrafter"/>
</dbReference>
<dbReference type="GO" id="GO:0016887">
    <property type="term" value="F:ATP hydrolysis activity"/>
    <property type="evidence" value="ECO:0007669"/>
    <property type="project" value="InterPro"/>
</dbReference>
<dbReference type="Pfam" id="PF00005">
    <property type="entry name" value="ABC_tran"/>
    <property type="match status" value="1"/>
</dbReference>
<dbReference type="GO" id="GO:0015808">
    <property type="term" value="P:L-alanine transport"/>
    <property type="evidence" value="ECO:0007669"/>
    <property type="project" value="TreeGrafter"/>
</dbReference>
<proteinExistence type="predicted"/>
<dbReference type="CDD" id="cd03219">
    <property type="entry name" value="ABC_Mj1267_LivG_branched"/>
    <property type="match status" value="1"/>
</dbReference>
<dbReference type="InterPro" id="IPR027417">
    <property type="entry name" value="P-loop_NTPase"/>
</dbReference>
<evidence type="ECO:0000256" key="2">
    <source>
        <dbReference type="ARBA" id="ARBA00022741"/>
    </source>
</evidence>
<dbReference type="RefSeq" id="WP_089313473.1">
    <property type="nucleotide sequence ID" value="NZ_FZNP01000007.1"/>
</dbReference>
<dbReference type="Gene3D" id="3.40.50.300">
    <property type="entry name" value="P-loop containing nucleotide triphosphate hydrolases"/>
    <property type="match status" value="1"/>
</dbReference>
<dbReference type="InterPro" id="IPR051120">
    <property type="entry name" value="ABC_AA/LPS_Transport"/>
</dbReference>
<evidence type="ECO:0000313" key="6">
    <source>
        <dbReference type="Proteomes" id="UP000198420"/>
    </source>
</evidence>
<dbReference type="SUPFAM" id="SSF52540">
    <property type="entry name" value="P-loop containing nucleoside triphosphate hydrolases"/>
    <property type="match status" value="1"/>
</dbReference>
<dbReference type="PROSITE" id="PS50893">
    <property type="entry name" value="ABC_TRANSPORTER_2"/>
    <property type="match status" value="1"/>
</dbReference>
<dbReference type="GO" id="GO:0005886">
    <property type="term" value="C:plasma membrane"/>
    <property type="evidence" value="ECO:0007669"/>
    <property type="project" value="TreeGrafter"/>
</dbReference>
<protein>
    <submittedName>
        <fullName evidence="5">Amino acid/amide ABC transporter ATP-binding protein 1, HAAT family</fullName>
    </submittedName>
</protein>
<dbReference type="Proteomes" id="UP000198420">
    <property type="component" value="Unassembled WGS sequence"/>
</dbReference>
<dbReference type="OrthoDB" id="4350300at2"/>
<accession>A0A238ZMT1</accession>
<evidence type="ECO:0000259" key="4">
    <source>
        <dbReference type="PROSITE" id="PS50893"/>
    </source>
</evidence>
<dbReference type="GO" id="GO:0042941">
    <property type="term" value="P:D-alanine transmembrane transport"/>
    <property type="evidence" value="ECO:0007669"/>
    <property type="project" value="TreeGrafter"/>
</dbReference>
<dbReference type="GO" id="GO:0015188">
    <property type="term" value="F:L-isoleucine transmembrane transporter activity"/>
    <property type="evidence" value="ECO:0007669"/>
    <property type="project" value="TreeGrafter"/>
</dbReference>
<dbReference type="GO" id="GO:0005524">
    <property type="term" value="F:ATP binding"/>
    <property type="evidence" value="ECO:0007669"/>
    <property type="project" value="UniProtKB-KW"/>
</dbReference>
<dbReference type="InterPro" id="IPR003439">
    <property type="entry name" value="ABC_transporter-like_ATP-bd"/>
</dbReference>
<dbReference type="AlphaFoldDB" id="A0A238ZMT1"/>
<evidence type="ECO:0000313" key="5">
    <source>
        <dbReference type="EMBL" id="SNR84677.1"/>
    </source>
</evidence>
<feature type="domain" description="ABC transporter" evidence="4">
    <location>
        <begin position="9"/>
        <end position="242"/>
    </location>
</feature>
<dbReference type="PANTHER" id="PTHR45772:SF7">
    <property type="entry name" value="AMINO ACID ABC TRANSPORTER ATP-BINDING PROTEIN"/>
    <property type="match status" value="1"/>
</dbReference>
<dbReference type="InterPro" id="IPR032823">
    <property type="entry name" value="BCA_ABC_TP_C"/>
</dbReference>
<dbReference type="InterPro" id="IPR003593">
    <property type="entry name" value="AAA+_ATPase"/>
</dbReference>
<dbReference type="GO" id="GO:0005304">
    <property type="term" value="F:L-valine transmembrane transporter activity"/>
    <property type="evidence" value="ECO:0007669"/>
    <property type="project" value="TreeGrafter"/>
</dbReference>